<gene>
    <name evidence="2" type="primary">pgaA</name>
    <name evidence="2" type="ORF">J2R62_12705</name>
</gene>
<dbReference type="NCBIfam" id="TIGR03939">
    <property type="entry name" value="PGA_TPR_OMP"/>
    <property type="match status" value="1"/>
</dbReference>
<protein>
    <submittedName>
        <fullName evidence="2">Poly-beta-1,6 N-acetyl-D-glucosamine export porin PgaA</fullName>
    </submittedName>
</protein>
<dbReference type="SMART" id="SM00028">
    <property type="entry name" value="TPR"/>
    <property type="match status" value="2"/>
</dbReference>
<evidence type="ECO:0000259" key="1">
    <source>
        <dbReference type="Pfam" id="PF21197"/>
    </source>
</evidence>
<dbReference type="Proteomes" id="UP000664658">
    <property type="component" value="Unassembled WGS sequence"/>
</dbReference>
<dbReference type="AlphaFoldDB" id="A0A8I1W8W2"/>
<dbReference type="EMBL" id="JAFNAA010000014">
    <property type="protein sequence ID" value="MBO1109056.1"/>
    <property type="molecule type" value="Genomic_DNA"/>
</dbReference>
<dbReference type="RefSeq" id="WP_207542344.1">
    <property type="nucleotide sequence ID" value="NZ_JAFNAA010000014.1"/>
</dbReference>
<dbReference type="SUPFAM" id="SSF48452">
    <property type="entry name" value="TPR-like"/>
    <property type="match status" value="2"/>
</dbReference>
<dbReference type="Gene3D" id="1.25.40.10">
    <property type="entry name" value="Tetratricopeptide repeat domain"/>
    <property type="match status" value="2"/>
</dbReference>
<dbReference type="InterPro" id="IPR023870">
    <property type="entry name" value="PGA_export_porin_PgaA"/>
</dbReference>
<feature type="domain" description="PgaA membrane beta barrel" evidence="1">
    <location>
        <begin position="522"/>
        <end position="815"/>
    </location>
</feature>
<name>A0A8I1W8W2_PLESH</name>
<accession>A0A8I1W8W2</accession>
<proteinExistence type="predicted"/>
<reference evidence="2" key="1">
    <citation type="submission" date="2021-03" db="EMBL/GenBank/DDBJ databases">
        <title>Plesiomonas shigelloides zfcc0051, isolated from zebrafish feces.</title>
        <authorList>
            <person name="Vanderhoek Z."/>
            <person name="Gaulke C."/>
        </authorList>
    </citation>
    <scope>NUCLEOTIDE SEQUENCE</scope>
    <source>
        <strain evidence="2">Zfcc0051</strain>
    </source>
</reference>
<dbReference type="GO" id="GO:1901515">
    <property type="term" value="F:poly-beta-1,6-N-acetyl-D-glucosamine transmembrane transporter activity"/>
    <property type="evidence" value="ECO:0007669"/>
    <property type="project" value="InterPro"/>
</dbReference>
<dbReference type="NCBIfam" id="NF007468">
    <property type="entry name" value="PRK10049.1"/>
    <property type="match status" value="1"/>
</dbReference>
<dbReference type="InterPro" id="IPR011990">
    <property type="entry name" value="TPR-like_helical_dom_sf"/>
</dbReference>
<organism evidence="2 3">
    <name type="scientific">Plesiomonas shigelloides</name>
    <name type="common">Aeromonas shigelloides</name>
    <dbReference type="NCBI Taxonomy" id="703"/>
    <lineage>
        <taxon>Bacteria</taxon>
        <taxon>Pseudomonadati</taxon>
        <taxon>Pseudomonadota</taxon>
        <taxon>Gammaproteobacteria</taxon>
        <taxon>Enterobacterales</taxon>
        <taxon>Enterobacteriaceae</taxon>
        <taxon>Plesiomonas</taxon>
    </lineage>
</organism>
<sequence length="815" mass="92258">MHQYTDLIAKIKPASLLLLAFVFLPVHAFAAVSEYDSLIIEARRGNSTPLFNYLENQENTLSPNQIADWLQVSSWGANRDGATIDIWQRYQGRMELPARGKIAAARAYRNQKSWNNSLAIWEQVLLTEPSNADVRAGWIMTLADARHDQRALMEAHNWAQRYPGAESETLLAYVYSSQGKHGDALLAASRAVAIDANNKHAKSMLLSALSANRVSKPAQELAHVVSPSDAVKRRLALNSAAEEVRASYTSARNEEERFFVADKALAHYAQLLASWKDDPSALSDIRRARIDRMGALLVRKRTDEVIQEYESLAKDSAVPNYAKRWVASALLSERQPEKAKAMLMDIYYPNGPIPSTPLNHEDRQDLFYTYLETEDLDAASAQVNALIKESPYQRRIYGSPTLQPNDNWLLGKMLQVQYYIAANELPEAEKRVAQLVRTGPGNQSLLILYSSVLSARGLPRMAEKELKLAEVLEPRNRALEHQQAYVALTLQEWKQAEELTDDVMARSPEDEETRRLARIRDVRNMPELRIGATSGIASDNPISGKNDFTFNTAIYSSPINHHWRIFSGFNFATGVFEEGKGISRDLAAGLEWTSRDYWAEMDLSARNYGDGQKMGARLAAWHDINDNWRIGGSAERLSRYTPLRALRSGVFANSGDVYARWYQNERREYQLSLSSSHFSDGNARFEFGLHGKERIWTTPRLTVDFIPEIGGSRNTKQNVPYYNPERDLSVVPNVAVEHHIYRRYDTVWTQQGVAGIGAYVQRGEDVGSIIHLGYGQRLQWNNVVDGGLMLLWDKRPYDGERERNISVAFDLNVRF</sequence>
<comment type="caution">
    <text evidence="2">The sequence shown here is derived from an EMBL/GenBank/DDBJ whole genome shotgun (WGS) entry which is preliminary data.</text>
</comment>
<dbReference type="InterPro" id="IPR019734">
    <property type="entry name" value="TPR_rpt"/>
</dbReference>
<evidence type="ECO:0000313" key="3">
    <source>
        <dbReference type="Proteomes" id="UP000664658"/>
    </source>
</evidence>
<dbReference type="Pfam" id="PF21197">
    <property type="entry name" value="PgaA_barrel"/>
    <property type="match status" value="1"/>
</dbReference>
<dbReference type="InterPro" id="IPR049003">
    <property type="entry name" value="PgaA_barrel"/>
</dbReference>
<evidence type="ECO:0000313" key="2">
    <source>
        <dbReference type="EMBL" id="MBO1109056.1"/>
    </source>
</evidence>